<name>A0A8H4LE23_9HYPO</name>
<accession>A0A8H4LE23</accession>
<evidence type="ECO:0008006" key="4">
    <source>
        <dbReference type="Google" id="ProtNLM"/>
    </source>
</evidence>
<protein>
    <recommendedName>
        <fullName evidence="4">BTB domain-containing protein</fullName>
    </recommendedName>
</protein>
<dbReference type="Gene3D" id="3.30.710.10">
    <property type="entry name" value="Potassium Channel Kv1.1, Chain A"/>
    <property type="match status" value="1"/>
</dbReference>
<comment type="caution">
    <text evidence="2">The sequence shown here is derived from an EMBL/GenBank/DDBJ whole genome shotgun (WGS) entry which is preliminary data.</text>
</comment>
<keyword evidence="3" id="KW-1185">Reference proteome</keyword>
<evidence type="ECO:0000256" key="1">
    <source>
        <dbReference type="SAM" id="MobiDB-lite"/>
    </source>
</evidence>
<dbReference type="EMBL" id="JAADYS010000953">
    <property type="protein sequence ID" value="KAF4465958.1"/>
    <property type="molecule type" value="Genomic_DNA"/>
</dbReference>
<dbReference type="AlphaFoldDB" id="A0A8H4LE23"/>
<evidence type="ECO:0000313" key="2">
    <source>
        <dbReference type="EMBL" id="KAF4465958.1"/>
    </source>
</evidence>
<dbReference type="Proteomes" id="UP000554235">
    <property type="component" value="Unassembled WGS sequence"/>
</dbReference>
<sequence>MVLPIHYLETVINKLGAETTSFVVGEDGTKESVHRNLLKSRPILLEKLCNAPPGDSPPDVVHLKHIPKHLFQCLRSFLYCGDYPEPQPQECCDRTAEKSAQHRNVPVRQDTSVDGALEPSTGADPQIDPQSACNDDTIQFASISYYRSDSGGNQSSGMLHGMPKIQNMPDKTPYSLSLFSMRLTELRRGLRKRKRDGEQPLCEKVYMNSCIVRGYAIDLFMDMVPSSRRSELPGLEPTYIGDPLKWSRRAALLCHVHLYVMGGFYGIHDLTWLALRYLKTTLQVYEVCAERLSDLVDLIRPLYEGTTRPDPGRDILSAYFAIILNDIVENQAFKEARRNYPEFDDDFSTAMKRQMPSPHVRQPVSTSRLPKLSSERFNLDAALRTS</sequence>
<evidence type="ECO:0000313" key="3">
    <source>
        <dbReference type="Proteomes" id="UP000554235"/>
    </source>
</evidence>
<dbReference type="PANTHER" id="PTHR47843">
    <property type="entry name" value="BTB DOMAIN-CONTAINING PROTEIN-RELATED"/>
    <property type="match status" value="1"/>
</dbReference>
<reference evidence="2 3" key="1">
    <citation type="submission" date="2020-01" db="EMBL/GenBank/DDBJ databases">
        <title>Identification and distribution of gene clusters putatively required for synthesis of sphingolipid metabolism inhibitors in phylogenetically diverse species of the filamentous fungus Fusarium.</title>
        <authorList>
            <person name="Kim H.-S."/>
            <person name="Busman M."/>
            <person name="Brown D.W."/>
            <person name="Divon H."/>
            <person name="Uhlig S."/>
            <person name="Proctor R.H."/>
        </authorList>
    </citation>
    <scope>NUCLEOTIDE SEQUENCE [LARGE SCALE GENOMIC DNA]</scope>
    <source>
        <strain evidence="2 3">NRRL 20459</strain>
    </source>
</reference>
<dbReference type="OrthoDB" id="9997739at2759"/>
<organism evidence="2 3">
    <name type="scientific">Fusarium albosuccineum</name>
    <dbReference type="NCBI Taxonomy" id="1237068"/>
    <lineage>
        <taxon>Eukaryota</taxon>
        <taxon>Fungi</taxon>
        <taxon>Dikarya</taxon>
        <taxon>Ascomycota</taxon>
        <taxon>Pezizomycotina</taxon>
        <taxon>Sordariomycetes</taxon>
        <taxon>Hypocreomycetidae</taxon>
        <taxon>Hypocreales</taxon>
        <taxon>Nectriaceae</taxon>
        <taxon>Fusarium</taxon>
        <taxon>Fusarium decemcellulare species complex</taxon>
    </lineage>
</organism>
<proteinExistence type="predicted"/>
<gene>
    <name evidence="2" type="ORF">FALBO_7190</name>
</gene>
<dbReference type="InterPro" id="IPR011333">
    <property type="entry name" value="SKP1/BTB/POZ_sf"/>
</dbReference>
<feature type="region of interest" description="Disordered" evidence="1">
    <location>
        <begin position="99"/>
        <end position="132"/>
    </location>
</feature>